<dbReference type="Proteomes" id="UP000610966">
    <property type="component" value="Unassembled WGS sequence"/>
</dbReference>
<sequence>MEIFADILVGVKCTQCGGPNLEPGFIEDGGEHSQGYGRWIEGPLERGVFGGARRLGKVRWIIDAYRCTRCSHLELFVRPKD</sequence>
<protein>
    <submittedName>
        <fullName evidence="1">Uncharacterized protein</fullName>
    </submittedName>
</protein>
<evidence type="ECO:0000313" key="1">
    <source>
        <dbReference type="EMBL" id="GIH68699.1"/>
    </source>
</evidence>
<reference evidence="1" key="1">
    <citation type="submission" date="2021-01" db="EMBL/GenBank/DDBJ databases">
        <title>Whole genome shotgun sequence of Sphaerimonospora thailandensis NBRC 107569.</title>
        <authorList>
            <person name="Komaki H."/>
            <person name="Tamura T."/>
        </authorList>
    </citation>
    <scope>NUCLEOTIDE SEQUENCE</scope>
    <source>
        <strain evidence="1">NBRC 107569</strain>
    </source>
</reference>
<dbReference type="RefSeq" id="WP_204011795.1">
    <property type="nucleotide sequence ID" value="NZ_BOOG01000009.1"/>
</dbReference>
<organism evidence="1 2">
    <name type="scientific">Sphaerimonospora thailandensis</name>
    <dbReference type="NCBI Taxonomy" id="795644"/>
    <lineage>
        <taxon>Bacteria</taxon>
        <taxon>Bacillati</taxon>
        <taxon>Actinomycetota</taxon>
        <taxon>Actinomycetes</taxon>
        <taxon>Streptosporangiales</taxon>
        <taxon>Streptosporangiaceae</taxon>
        <taxon>Sphaerimonospora</taxon>
    </lineage>
</organism>
<accession>A0A8J3R654</accession>
<keyword evidence="2" id="KW-1185">Reference proteome</keyword>
<name>A0A8J3R654_9ACTN</name>
<proteinExistence type="predicted"/>
<evidence type="ECO:0000313" key="2">
    <source>
        <dbReference type="Proteomes" id="UP000610966"/>
    </source>
</evidence>
<gene>
    <name evidence="1" type="ORF">Mth01_09520</name>
</gene>
<dbReference type="AlphaFoldDB" id="A0A8J3R654"/>
<dbReference type="EMBL" id="BOOG01000009">
    <property type="protein sequence ID" value="GIH68699.1"/>
    <property type="molecule type" value="Genomic_DNA"/>
</dbReference>
<comment type="caution">
    <text evidence="1">The sequence shown here is derived from an EMBL/GenBank/DDBJ whole genome shotgun (WGS) entry which is preliminary data.</text>
</comment>